<comment type="caution">
    <text evidence="3">The sequence shown here is derived from an EMBL/GenBank/DDBJ whole genome shotgun (WGS) entry which is preliminary data.</text>
</comment>
<dbReference type="Gene3D" id="3.40.190.10">
    <property type="entry name" value="Periplasmic binding protein-like II"/>
    <property type="match status" value="1"/>
</dbReference>
<comment type="similarity">
    <text evidence="1">Belongs to the UPF0065 (bug) family.</text>
</comment>
<reference evidence="3 4" key="1">
    <citation type="journal article" date="2018" name="Nat. Biotechnol.">
        <title>A standardized bacterial taxonomy based on genome phylogeny substantially revises the tree of life.</title>
        <authorList>
            <person name="Parks D.H."/>
            <person name="Chuvochina M."/>
            <person name="Waite D.W."/>
            <person name="Rinke C."/>
            <person name="Skarshewski A."/>
            <person name="Chaumeil P.A."/>
            <person name="Hugenholtz P."/>
        </authorList>
    </citation>
    <scope>NUCLEOTIDE SEQUENCE [LARGE SCALE GENOMIC DNA]</scope>
    <source>
        <strain evidence="3">UBA10707</strain>
    </source>
</reference>
<dbReference type="Proteomes" id="UP000264036">
    <property type="component" value="Unassembled WGS sequence"/>
</dbReference>
<dbReference type="CDD" id="cd07012">
    <property type="entry name" value="PBP2_Bug_TTT"/>
    <property type="match status" value="1"/>
</dbReference>
<evidence type="ECO:0000313" key="4">
    <source>
        <dbReference type="Proteomes" id="UP000264036"/>
    </source>
</evidence>
<dbReference type="Gene3D" id="3.40.190.150">
    <property type="entry name" value="Bordetella uptake gene, domain 1"/>
    <property type="match status" value="1"/>
</dbReference>
<accession>A0A356LE18</accession>
<dbReference type="AlphaFoldDB" id="A0A356LE18"/>
<proteinExistence type="inferred from homology"/>
<gene>
    <name evidence="3" type="ORF">DD666_07505</name>
</gene>
<evidence type="ECO:0000313" key="3">
    <source>
        <dbReference type="EMBL" id="HBP29246.1"/>
    </source>
</evidence>
<evidence type="ECO:0000256" key="1">
    <source>
        <dbReference type="ARBA" id="ARBA00006987"/>
    </source>
</evidence>
<keyword evidence="2" id="KW-0732">Signal</keyword>
<protein>
    <submittedName>
        <fullName evidence="3">LacI family transcriptional regulator</fullName>
    </submittedName>
</protein>
<feature type="signal peptide" evidence="2">
    <location>
        <begin position="1"/>
        <end position="22"/>
    </location>
</feature>
<organism evidence="3 4">
    <name type="scientific">Advenella kashmirensis</name>
    <dbReference type="NCBI Taxonomy" id="310575"/>
    <lineage>
        <taxon>Bacteria</taxon>
        <taxon>Pseudomonadati</taxon>
        <taxon>Pseudomonadota</taxon>
        <taxon>Betaproteobacteria</taxon>
        <taxon>Burkholderiales</taxon>
        <taxon>Alcaligenaceae</taxon>
    </lineage>
</organism>
<dbReference type="InterPro" id="IPR042100">
    <property type="entry name" value="Bug_dom1"/>
</dbReference>
<sequence length="320" mass="33959">MIEKVIAGALATTLMVAGPALAAYPDKPVRIIVPFVPGGSSDITARAIAPGMEKVLGQTVIVENKPGANGAIAAQELKNAKPDGYTLMVGSIGTFAINEGLYKKLSYKPSEDFDYVSQLVRNPNVLVVSSKIPVKTVAELIEYAGKHPDQISYASSGTGSSDHLSAVMFRQRSNTTGIDVPYKGGAAAIADLLGAQVDVSFQNLGAVLTHVQSGKLRALAITGAQRSPELPDTPTMAESAIKNMVVYSWQGVAAPTGTPKEVIDKLHQAVSESLKQPRTQETMKKLGFTVVGNNPHQFSQFQKEEVSKWKEVIKSAGLSQ</sequence>
<dbReference type="InterPro" id="IPR005064">
    <property type="entry name" value="BUG"/>
</dbReference>
<dbReference type="PANTHER" id="PTHR42928:SF5">
    <property type="entry name" value="BLR1237 PROTEIN"/>
    <property type="match status" value="1"/>
</dbReference>
<dbReference type="SUPFAM" id="SSF53850">
    <property type="entry name" value="Periplasmic binding protein-like II"/>
    <property type="match status" value="1"/>
</dbReference>
<dbReference type="PIRSF" id="PIRSF017082">
    <property type="entry name" value="YflP"/>
    <property type="match status" value="1"/>
</dbReference>
<evidence type="ECO:0000256" key="2">
    <source>
        <dbReference type="SAM" id="SignalP"/>
    </source>
</evidence>
<dbReference type="PANTHER" id="PTHR42928">
    <property type="entry name" value="TRICARBOXYLATE-BINDING PROTEIN"/>
    <property type="match status" value="1"/>
</dbReference>
<dbReference type="Pfam" id="PF03401">
    <property type="entry name" value="TctC"/>
    <property type="match status" value="1"/>
</dbReference>
<name>A0A356LE18_9BURK</name>
<dbReference type="EMBL" id="DOEK01000017">
    <property type="protein sequence ID" value="HBP29246.1"/>
    <property type="molecule type" value="Genomic_DNA"/>
</dbReference>
<feature type="chain" id="PRO_5016560346" evidence="2">
    <location>
        <begin position="23"/>
        <end position="320"/>
    </location>
</feature>